<sequence>MDTQLMPVPFHGDTVVLLYEAGQPYVAMKPIVTNMGLAWSPQRTKLLEKFGPTVTEIVTVAEDGSLRDMTCLPLRKLAAWLYSISPNKVAPELRDKISRYQEKCDEVLWQYWTQDTERHIAMLKERASRILPLPGVKRSARDGINFKQLLILQEQGRNLARWLDAATGSFERQGLHNQLRQVNDALGLPTPPLEPGPLAVQRD</sequence>
<dbReference type="InterPro" id="IPR018875">
    <property type="entry name" value="Antirepressor_Ant_N"/>
</dbReference>
<evidence type="ECO:0000313" key="3">
    <source>
        <dbReference type="Proteomes" id="UP000617171"/>
    </source>
</evidence>
<comment type="caution">
    <text evidence="2">The sequence shown here is derived from an EMBL/GenBank/DDBJ whole genome shotgun (WGS) entry which is preliminary data.</text>
</comment>
<keyword evidence="3" id="KW-1185">Reference proteome</keyword>
<evidence type="ECO:0000259" key="1">
    <source>
        <dbReference type="Pfam" id="PF10547"/>
    </source>
</evidence>
<organism evidence="2 3">
    <name type="scientific">Pseudomonas tehranensis</name>
    <dbReference type="NCBI Taxonomy" id="2745502"/>
    <lineage>
        <taxon>Bacteria</taxon>
        <taxon>Pseudomonadati</taxon>
        <taxon>Pseudomonadota</taxon>
        <taxon>Gammaproteobacteria</taxon>
        <taxon>Pseudomonadales</taxon>
        <taxon>Pseudomonadaceae</taxon>
        <taxon>Pseudomonas</taxon>
    </lineage>
</organism>
<accession>A0ABR6UUQ1</accession>
<feature type="domain" description="Antirepressor protein ant N-terminal" evidence="1">
    <location>
        <begin position="8"/>
        <end position="115"/>
    </location>
</feature>
<proteinExistence type="predicted"/>
<evidence type="ECO:0000313" key="2">
    <source>
        <dbReference type="EMBL" id="MBC3348383.1"/>
    </source>
</evidence>
<dbReference type="Proteomes" id="UP000617171">
    <property type="component" value="Unassembled WGS sequence"/>
</dbReference>
<reference evidence="2 3" key="1">
    <citation type="journal article" date="2020" name="Microorganisms">
        <title>Reliable Identification of Environmental Pseudomonas Isolates Using the rpoD Gene.</title>
        <authorList>
            <consortium name="The Broad Institute Genome Sequencing Platform"/>
            <person name="Girard L."/>
            <person name="Lood C."/>
            <person name="Rokni-Zadeh H."/>
            <person name="van Noort V."/>
            <person name="Lavigne R."/>
            <person name="De Mot R."/>
        </authorList>
    </citation>
    <scope>NUCLEOTIDE SEQUENCE [LARGE SCALE GENOMIC DNA]</scope>
    <source>
        <strain evidence="2 3">SWRI196</strain>
    </source>
</reference>
<gene>
    <name evidence="2" type="ORF">HU811_17240</name>
</gene>
<dbReference type="Pfam" id="PF10547">
    <property type="entry name" value="P22_AR_N"/>
    <property type="match status" value="1"/>
</dbReference>
<dbReference type="PRINTS" id="PR01994">
    <property type="entry name" value="ANTIREPRESSR"/>
</dbReference>
<dbReference type="EMBL" id="JABWQV010000123">
    <property type="protein sequence ID" value="MBC3348383.1"/>
    <property type="molecule type" value="Genomic_DNA"/>
</dbReference>
<dbReference type="RefSeq" id="WP_186657134.1">
    <property type="nucleotide sequence ID" value="NZ_JABWQV010000123.1"/>
</dbReference>
<name>A0ABR6UUQ1_9PSED</name>
<protein>
    <submittedName>
        <fullName evidence="2">Phage antirepressor N-terminal domain-containing protein</fullName>
    </submittedName>
</protein>